<keyword evidence="7" id="KW-1185">Reference proteome</keyword>
<feature type="domain" description="HIT-type" evidence="5">
    <location>
        <begin position="259"/>
        <end position="286"/>
    </location>
</feature>
<dbReference type="Proteomes" id="UP000076874">
    <property type="component" value="Unassembled WGS sequence"/>
</dbReference>
<dbReference type="GO" id="GO:0006338">
    <property type="term" value="P:chromatin remodeling"/>
    <property type="evidence" value="ECO:0007669"/>
    <property type="project" value="InterPro"/>
</dbReference>
<proteinExistence type="predicted"/>
<evidence type="ECO:0000313" key="7">
    <source>
        <dbReference type="Proteomes" id="UP000076874"/>
    </source>
</evidence>
<dbReference type="CDD" id="cd21437">
    <property type="entry name" value="zf-HIT_ZNHIT1_like"/>
    <property type="match status" value="1"/>
</dbReference>
<comment type="caution">
    <text evidence="6">The sequence shown here is derived from an EMBL/GenBank/DDBJ whole genome shotgun (WGS) entry which is preliminary data.</text>
</comment>
<sequence>MNNFGVIEVATERRTEAKLRKELELLDRDGGVGAAGARDAVIPIPAKAAKSQHKHTPNVRRILASQKTFANHLDDFHALQALGHGGPGNESTGGGGGGGGAPPASDAGGASHSHSSNSRGASTGHRRPTKKELAKQRAAAAAAARSASVATSGADTPMPDAAPADGDCRTGGGATKANDKEDGTSSASTLLRPYTGPRPPAHPRDADPLLVSRMPPLLTDDELRALLAAPPLTYAEARAKWPAPDQPDASFGGGRYPVRVFCEICGYWGRVRCTKCGTPVCALDCLEVHREDCITRYGL</sequence>
<evidence type="ECO:0000259" key="5">
    <source>
        <dbReference type="Pfam" id="PF04438"/>
    </source>
</evidence>
<dbReference type="OrthoDB" id="74807at2759"/>
<feature type="compositionally biased region" description="Low complexity" evidence="4">
    <location>
        <begin position="102"/>
        <end position="123"/>
    </location>
</feature>
<reference evidence="6 7" key="1">
    <citation type="journal article" date="2016" name="Genome Biol. Evol.">
        <title>Divergent and convergent evolution of fungal pathogenicity.</title>
        <authorList>
            <person name="Shang Y."/>
            <person name="Xiao G."/>
            <person name="Zheng P."/>
            <person name="Cen K."/>
            <person name="Zhan S."/>
            <person name="Wang C."/>
        </authorList>
    </citation>
    <scope>NUCLEOTIDE SEQUENCE [LARGE SCALE GENOMIC DNA]</scope>
    <source>
        <strain evidence="6 7">RCEF 264</strain>
    </source>
</reference>
<protein>
    <submittedName>
        <fullName evidence="6">Hit finger domain protein</fullName>
    </submittedName>
</protein>
<dbReference type="InterPro" id="IPR039723">
    <property type="entry name" value="Vps71/ZNHIT1"/>
</dbReference>
<dbReference type="EMBL" id="AZHD01000006">
    <property type="protein sequence ID" value="OAA62617.1"/>
    <property type="molecule type" value="Genomic_DNA"/>
</dbReference>
<dbReference type="STRING" id="1081102.A0A167VHD3"/>
<organism evidence="6 7">
    <name type="scientific">Niveomyces insectorum RCEF 264</name>
    <dbReference type="NCBI Taxonomy" id="1081102"/>
    <lineage>
        <taxon>Eukaryota</taxon>
        <taxon>Fungi</taxon>
        <taxon>Dikarya</taxon>
        <taxon>Ascomycota</taxon>
        <taxon>Pezizomycotina</taxon>
        <taxon>Sordariomycetes</taxon>
        <taxon>Hypocreomycetidae</taxon>
        <taxon>Hypocreales</taxon>
        <taxon>Cordycipitaceae</taxon>
        <taxon>Niveomyces</taxon>
    </lineage>
</organism>
<evidence type="ECO:0000256" key="1">
    <source>
        <dbReference type="ARBA" id="ARBA00022723"/>
    </source>
</evidence>
<feature type="compositionally biased region" description="Gly residues" evidence="4">
    <location>
        <begin position="83"/>
        <end position="101"/>
    </location>
</feature>
<dbReference type="GO" id="GO:0005634">
    <property type="term" value="C:nucleus"/>
    <property type="evidence" value="ECO:0007669"/>
    <property type="project" value="UniProtKB-ARBA"/>
</dbReference>
<dbReference type="AlphaFoldDB" id="A0A167VHD3"/>
<dbReference type="InterPro" id="IPR007529">
    <property type="entry name" value="Znf_HIT"/>
</dbReference>
<evidence type="ECO:0000256" key="3">
    <source>
        <dbReference type="ARBA" id="ARBA00022833"/>
    </source>
</evidence>
<feature type="region of interest" description="Disordered" evidence="4">
    <location>
        <begin position="80"/>
        <end position="206"/>
    </location>
</feature>
<accession>A0A167VHD3</accession>
<dbReference type="PANTHER" id="PTHR13093">
    <property type="entry name" value="ZINC FINGER HIT DOMAIN CONTAINING PROTEIN 1"/>
    <property type="match status" value="1"/>
</dbReference>
<feature type="compositionally biased region" description="Low complexity" evidence="4">
    <location>
        <begin position="138"/>
        <end position="165"/>
    </location>
</feature>
<keyword evidence="1" id="KW-0479">Metal-binding</keyword>
<gene>
    <name evidence="6" type="ORF">SPI_04157</name>
</gene>
<evidence type="ECO:0000313" key="6">
    <source>
        <dbReference type="EMBL" id="OAA62617.1"/>
    </source>
</evidence>
<dbReference type="Pfam" id="PF04438">
    <property type="entry name" value="zf-HIT"/>
    <property type="match status" value="1"/>
</dbReference>
<keyword evidence="2" id="KW-0863">Zinc-finger</keyword>
<evidence type="ECO:0000256" key="4">
    <source>
        <dbReference type="SAM" id="MobiDB-lite"/>
    </source>
</evidence>
<dbReference type="GO" id="GO:0008270">
    <property type="term" value="F:zinc ion binding"/>
    <property type="evidence" value="ECO:0007669"/>
    <property type="project" value="UniProtKB-KW"/>
</dbReference>
<name>A0A167VHD3_9HYPO</name>
<evidence type="ECO:0000256" key="2">
    <source>
        <dbReference type="ARBA" id="ARBA00022771"/>
    </source>
</evidence>
<keyword evidence="3" id="KW-0862">Zinc</keyword>